<evidence type="ECO:0000313" key="2">
    <source>
        <dbReference type="EMBL" id="VXA54274.1"/>
    </source>
</evidence>
<accession>A0A653K1Z9</accession>
<dbReference type="AlphaFoldDB" id="A0A653K1Z9"/>
<evidence type="ECO:0000256" key="1">
    <source>
        <dbReference type="SAM" id="Phobius"/>
    </source>
</evidence>
<feature type="transmembrane region" description="Helical" evidence="1">
    <location>
        <begin position="7"/>
        <end position="33"/>
    </location>
</feature>
<evidence type="ECO:0000313" key="3">
    <source>
        <dbReference type="Proteomes" id="UP000430404"/>
    </source>
</evidence>
<name>A0A653K1Z9_9GAMM</name>
<dbReference type="EMBL" id="CABWKZ010000006">
    <property type="protein sequence ID" value="VXA54274.1"/>
    <property type="molecule type" value="Genomic_DNA"/>
</dbReference>
<gene>
    <name evidence="2" type="ORF">ACI8B_140029</name>
</gene>
<keyword evidence="1" id="KW-0812">Transmembrane</keyword>
<dbReference type="Proteomes" id="UP000430404">
    <property type="component" value="Unassembled WGS sequence"/>
</dbReference>
<protein>
    <submittedName>
        <fullName evidence="2">Uncharacterized protein</fullName>
    </submittedName>
</protein>
<sequence>MTEIQKYVLKITATLLVILFALPAIFKILGLLWDGVVYLFDLYVQYIDLYFKNAEASTAIASGILGILFVILFAVFMVYISDSGA</sequence>
<keyword evidence="1" id="KW-0472">Membrane</keyword>
<keyword evidence="1" id="KW-1133">Transmembrane helix</keyword>
<reference evidence="2 3" key="1">
    <citation type="submission" date="2019-10" db="EMBL/GenBank/DDBJ databases">
        <authorList>
            <person name="Karimi E."/>
        </authorList>
    </citation>
    <scope>NUCLEOTIDE SEQUENCE [LARGE SCALE GENOMIC DNA]</scope>
    <source>
        <strain evidence="2">Acinetobacter sp. 8BE</strain>
    </source>
</reference>
<organism evidence="2 3">
    <name type="scientific">Acinetobacter proteolyticus</name>
    <dbReference type="NCBI Taxonomy" id="1776741"/>
    <lineage>
        <taxon>Bacteria</taxon>
        <taxon>Pseudomonadati</taxon>
        <taxon>Pseudomonadota</taxon>
        <taxon>Gammaproteobacteria</taxon>
        <taxon>Moraxellales</taxon>
        <taxon>Moraxellaceae</taxon>
        <taxon>Acinetobacter</taxon>
    </lineage>
</organism>
<dbReference type="RefSeq" id="WP_159724665.1">
    <property type="nucleotide sequence ID" value="NZ_LR732744.1"/>
</dbReference>
<feature type="transmembrane region" description="Helical" evidence="1">
    <location>
        <begin position="59"/>
        <end position="80"/>
    </location>
</feature>
<proteinExistence type="predicted"/>